<sequence>MPVLPGALRRVRRRPGLLGALLALLALAWLALTVSRGLEKPADWHRVLLLTAHPDDEVMFFAPVVHALSSRTEVFGLCLSEGNADGLGAVRREELKQAYSVLGVDEKRVWSTDDPHLQDGMKVQWDPLYIANIVEQHIQRIGGKLDAIITFDARGVSGHANHVALHAAAPHLSAPVYALRTLPLALKYLGLPSALLRHLSSTLAQDGARRFLSSPLEYVRTLLAMRKHASQLVWFRYLYVLASAHMWSAVLDLVARPMPQ</sequence>
<dbReference type="STRING" id="58919.A0A316Z873"/>
<dbReference type="InterPro" id="IPR003737">
    <property type="entry name" value="GlcNAc_PI_deacetylase-related"/>
</dbReference>
<reference evidence="4 5" key="1">
    <citation type="journal article" date="2018" name="Mol. Biol. Evol.">
        <title>Broad Genomic Sampling Reveals a Smut Pathogenic Ancestry of the Fungal Clade Ustilaginomycotina.</title>
        <authorList>
            <person name="Kijpornyongpan T."/>
            <person name="Mondo S.J."/>
            <person name="Barry K."/>
            <person name="Sandor L."/>
            <person name="Lee J."/>
            <person name="Lipzen A."/>
            <person name="Pangilinan J."/>
            <person name="LaButti K."/>
            <person name="Hainaut M."/>
            <person name="Henrissat B."/>
            <person name="Grigoriev I.V."/>
            <person name="Spatafora J.W."/>
            <person name="Aime M.C."/>
        </authorList>
    </citation>
    <scope>NUCLEOTIDE SEQUENCE [LARGE SCALE GENOMIC DNA]</scope>
    <source>
        <strain evidence="4 5">MCA 4186</strain>
    </source>
</reference>
<dbReference type="GO" id="GO:0006506">
    <property type="term" value="P:GPI anchor biosynthetic process"/>
    <property type="evidence" value="ECO:0007669"/>
    <property type="project" value="UniProtKB-UniPathway"/>
</dbReference>
<proteinExistence type="inferred from homology"/>
<evidence type="ECO:0000256" key="3">
    <source>
        <dbReference type="SAM" id="Phobius"/>
    </source>
</evidence>
<dbReference type="UniPathway" id="UPA00196"/>
<dbReference type="EC" id="3.5.1.89" evidence="2"/>
<dbReference type="SUPFAM" id="SSF102588">
    <property type="entry name" value="LmbE-like"/>
    <property type="match status" value="1"/>
</dbReference>
<keyword evidence="3" id="KW-1133">Transmembrane helix</keyword>
<accession>A0A316Z873</accession>
<dbReference type="GeneID" id="37271765"/>
<organism evidence="4 5">
    <name type="scientific">Tilletiopsis washingtonensis</name>
    <dbReference type="NCBI Taxonomy" id="58919"/>
    <lineage>
        <taxon>Eukaryota</taxon>
        <taxon>Fungi</taxon>
        <taxon>Dikarya</taxon>
        <taxon>Basidiomycota</taxon>
        <taxon>Ustilaginomycotina</taxon>
        <taxon>Exobasidiomycetes</taxon>
        <taxon>Entylomatales</taxon>
        <taxon>Entylomatales incertae sedis</taxon>
        <taxon>Tilletiopsis</taxon>
    </lineage>
</organism>
<dbReference type="GO" id="GO:0000225">
    <property type="term" value="F:N-acetylglucosaminylphosphatidylinositol deacetylase activity"/>
    <property type="evidence" value="ECO:0007669"/>
    <property type="project" value="UniProtKB-EC"/>
</dbReference>
<feature type="transmembrane region" description="Helical" evidence="3">
    <location>
        <begin position="234"/>
        <end position="255"/>
    </location>
</feature>
<comment type="similarity">
    <text evidence="1">Belongs to the PIGL family.</text>
</comment>
<dbReference type="PANTHER" id="PTHR12993">
    <property type="entry name" value="N-ACETYLGLUCOSAMINYL-PHOSPHATIDYLINOSITOL DE-N-ACETYLASE-RELATED"/>
    <property type="match status" value="1"/>
</dbReference>
<keyword evidence="3" id="KW-0812">Transmembrane</keyword>
<protein>
    <recommendedName>
        <fullName evidence="2">N-acetylglucosaminylphosphatidylinositol deacetylase</fullName>
        <ecNumber evidence="2">3.5.1.89</ecNumber>
    </recommendedName>
</protein>
<dbReference type="PANTHER" id="PTHR12993:SF11">
    <property type="entry name" value="N-ACETYLGLUCOSAMINYL-PHOSPHATIDYLINOSITOL DE-N-ACETYLASE"/>
    <property type="match status" value="1"/>
</dbReference>
<evidence type="ECO:0000313" key="4">
    <source>
        <dbReference type="EMBL" id="PWN97456.1"/>
    </source>
</evidence>
<dbReference type="Proteomes" id="UP000245946">
    <property type="component" value="Unassembled WGS sequence"/>
</dbReference>
<dbReference type="Gene3D" id="3.40.50.10320">
    <property type="entry name" value="LmbE-like"/>
    <property type="match status" value="1"/>
</dbReference>
<evidence type="ECO:0000313" key="5">
    <source>
        <dbReference type="Proteomes" id="UP000245946"/>
    </source>
</evidence>
<keyword evidence="5" id="KW-1185">Reference proteome</keyword>
<dbReference type="GO" id="GO:0005783">
    <property type="term" value="C:endoplasmic reticulum"/>
    <property type="evidence" value="ECO:0007669"/>
    <property type="project" value="TreeGrafter"/>
</dbReference>
<name>A0A316Z873_9BASI</name>
<dbReference type="InterPro" id="IPR024078">
    <property type="entry name" value="LmbE-like_dom_sf"/>
</dbReference>
<evidence type="ECO:0000256" key="1">
    <source>
        <dbReference type="ARBA" id="ARBA00006066"/>
    </source>
</evidence>
<keyword evidence="3" id="KW-0472">Membrane</keyword>
<gene>
    <name evidence="4" type="ORF">FA09DRAFT_339452</name>
</gene>
<dbReference type="AlphaFoldDB" id="A0A316Z873"/>
<dbReference type="OrthoDB" id="440160at2759"/>
<evidence type="ECO:0000256" key="2">
    <source>
        <dbReference type="ARBA" id="ARBA00012176"/>
    </source>
</evidence>
<dbReference type="RefSeq" id="XP_025597735.1">
    <property type="nucleotide sequence ID" value="XM_025744221.1"/>
</dbReference>
<dbReference type="Pfam" id="PF02585">
    <property type="entry name" value="PIG-L"/>
    <property type="match status" value="1"/>
</dbReference>
<dbReference type="GO" id="GO:0016020">
    <property type="term" value="C:membrane"/>
    <property type="evidence" value="ECO:0007669"/>
    <property type="project" value="GOC"/>
</dbReference>
<dbReference type="EMBL" id="KZ819295">
    <property type="protein sequence ID" value="PWN97456.1"/>
    <property type="molecule type" value="Genomic_DNA"/>
</dbReference>